<keyword evidence="3" id="KW-0456">Lyase</keyword>
<evidence type="ECO:0000259" key="2">
    <source>
        <dbReference type="Pfam" id="PF00149"/>
    </source>
</evidence>
<dbReference type="OrthoDB" id="630188at2759"/>
<dbReference type="AlphaFoldDB" id="A0A0A2VHD5"/>
<dbReference type="CDD" id="cd07379">
    <property type="entry name" value="MPP_239FB"/>
    <property type="match status" value="1"/>
</dbReference>
<proteinExistence type="predicted"/>
<dbReference type="HOGENOM" id="CLU_041441_0_0_1"/>
<evidence type="ECO:0000313" key="4">
    <source>
        <dbReference type="Proteomes" id="UP000030106"/>
    </source>
</evidence>
<dbReference type="Proteomes" id="UP000030106">
    <property type="component" value="Unassembled WGS sequence"/>
</dbReference>
<gene>
    <name evidence="3" type="ORF">BBAD15_g9194</name>
</gene>
<feature type="domain" description="Calcineurin-like phosphoesterase" evidence="2">
    <location>
        <begin position="16"/>
        <end position="231"/>
    </location>
</feature>
<comment type="caution">
    <text evidence="3">The sequence shown here is derived from an EMBL/GenBank/DDBJ whole genome shotgun (WGS) entry which is preliminary data.</text>
</comment>
<evidence type="ECO:0000313" key="3">
    <source>
        <dbReference type="EMBL" id="KGQ05545.1"/>
    </source>
</evidence>
<dbReference type="eggNOG" id="KOG3947">
    <property type="taxonomic scope" value="Eukaryota"/>
</dbReference>
<dbReference type="PANTHER" id="PTHR12905">
    <property type="entry name" value="METALLOPHOSPHOESTERASE"/>
    <property type="match status" value="1"/>
</dbReference>
<protein>
    <submittedName>
        <fullName evidence="3">Putative rhamnogalacturonate lyase C</fullName>
    </submittedName>
</protein>
<dbReference type="InterPro" id="IPR051693">
    <property type="entry name" value="UPF0046_metallophosphoest"/>
</dbReference>
<feature type="compositionally biased region" description="Basic and acidic residues" evidence="1">
    <location>
        <begin position="290"/>
        <end position="304"/>
    </location>
</feature>
<dbReference type="SUPFAM" id="SSF56300">
    <property type="entry name" value="Metallo-dependent phosphatases"/>
    <property type="match status" value="1"/>
</dbReference>
<dbReference type="PANTHER" id="PTHR12905:SF16">
    <property type="entry name" value="SER_THR PROTEIN PHOSPHATASE FAMILY PROTEIN (AFU_ORTHOLOGUE AFUA_1G06000)"/>
    <property type="match status" value="1"/>
</dbReference>
<dbReference type="EMBL" id="ANFO01000938">
    <property type="protein sequence ID" value="KGQ05545.1"/>
    <property type="molecule type" value="Genomic_DNA"/>
</dbReference>
<dbReference type="InterPro" id="IPR004843">
    <property type="entry name" value="Calcineurin-like_PHP"/>
</dbReference>
<accession>A0A0A2VHD5</accession>
<dbReference type="InterPro" id="IPR029052">
    <property type="entry name" value="Metallo-depent_PP-like"/>
</dbReference>
<reference evidence="3 4" key="1">
    <citation type="submission" date="2012-10" db="EMBL/GenBank/DDBJ databases">
        <title>Genome sequencing and analysis of entomopathogenic fungi Beauveria bassiana D1-5.</title>
        <authorList>
            <person name="Li Q."/>
            <person name="Wang L."/>
            <person name="Zhang Z."/>
            <person name="Wang Q."/>
            <person name="Ren J."/>
            <person name="Wang M."/>
            <person name="Xu W."/>
            <person name="Wang J."/>
            <person name="Lu Y."/>
            <person name="Du Q."/>
            <person name="Sun Z."/>
        </authorList>
    </citation>
    <scope>NUCLEOTIDE SEQUENCE [LARGE SCALE GENOMIC DNA]</scope>
    <source>
        <strain evidence="3 4">D1-5</strain>
    </source>
</reference>
<dbReference type="Pfam" id="PF00149">
    <property type="entry name" value="Metallophos"/>
    <property type="match status" value="1"/>
</dbReference>
<evidence type="ECO:0000256" key="1">
    <source>
        <dbReference type="SAM" id="MobiDB-lite"/>
    </source>
</evidence>
<feature type="region of interest" description="Disordered" evidence="1">
    <location>
        <begin position="281"/>
        <end position="316"/>
    </location>
</feature>
<organism evidence="3 4">
    <name type="scientific">Beauveria bassiana D1-5</name>
    <dbReference type="NCBI Taxonomy" id="1245745"/>
    <lineage>
        <taxon>Eukaryota</taxon>
        <taxon>Fungi</taxon>
        <taxon>Dikarya</taxon>
        <taxon>Ascomycota</taxon>
        <taxon>Pezizomycotina</taxon>
        <taxon>Sordariomycetes</taxon>
        <taxon>Hypocreomycetidae</taxon>
        <taxon>Hypocreales</taxon>
        <taxon>Cordycipitaceae</taxon>
        <taxon>Beauveria</taxon>
    </lineage>
</organism>
<dbReference type="GO" id="GO:0016787">
    <property type="term" value="F:hydrolase activity"/>
    <property type="evidence" value="ECO:0007669"/>
    <property type="project" value="InterPro"/>
</dbReference>
<dbReference type="Gene3D" id="3.60.21.10">
    <property type="match status" value="1"/>
</dbReference>
<sequence>MVMADETKNRCTRRTRIVCISDTHNCTIKLPPGDVLIHAGDLTNQGSYSETISSQKRFNGSRDYRMSLTPSGNHDITLDAAFYARHGHQFHNKKAESPEKCQALVKNCPSLTYLQHETATIRLSSPTGPRTKFTVFGSPLAPAFRNWAFYYPPYNSQSPCDDAGTVDEGVEHRASPWDDIPASADIVVTHTPPRGHCDDRGGVDRPAGCEALRRALWRVRPRLAVCGHMHEGRGVSRVSWDLSREYGERDNGGAADWQDPGAGADSKISLLNLTARKSGRPLNNDGLWQEDSRRGSSPAGHREEEDASGENGAEMIAPGWCGRKETFVVNAAILKSRFPHAGGKQFYKPIVVDIDLPVAEES</sequence>
<name>A0A0A2VHD5_BEABA</name>
<dbReference type="GO" id="GO:0016829">
    <property type="term" value="F:lyase activity"/>
    <property type="evidence" value="ECO:0007669"/>
    <property type="project" value="UniProtKB-KW"/>
</dbReference>